<sequence>MDRWLWQAATPQDAPFMAQLYAATQGQAWGLSPDAPDPVLQGLLAQQHRWRDGAYAEATGGPGCRLIVAADSGTPVGRAWVHERETLHLLDLAVLPAHQRQGIGQWALSALQAEAAHAQRPLTLMVDASNPARRLYQRLGFDDIGDNGPDRQMRWTPAPLTPGVP</sequence>
<dbReference type="PANTHER" id="PTHR43420:SF44">
    <property type="entry name" value="ACETYLTRANSFERASE YPEA"/>
    <property type="match status" value="1"/>
</dbReference>
<name>A0A941BHX2_9BURK</name>
<gene>
    <name evidence="5" type="ORF">KAK03_16530</name>
</gene>
<dbReference type="InterPro" id="IPR000182">
    <property type="entry name" value="GNAT_dom"/>
</dbReference>
<dbReference type="CDD" id="cd04301">
    <property type="entry name" value="NAT_SF"/>
    <property type="match status" value="1"/>
</dbReference>
<dbReference type="InterPro" id="IPR016181">
    <property type="entry name" value="Acyl_CoA_acyltransferase"/>
</dbReference>
<dbReference type="EMBL" id="JAGQDD010000013">
    <property type="protein sequence ID" value="MBQ0932088.1"/>
    <property type="molecule type" value="Genomic_DNA"/>
</dbReference>
<dbReference type="GO" id="GO:0016747">
    <property type="term" value="F:acyltransferase activity, transferring groups other than amino-acyl groups"/>
    <property type="evidence" value="ECO:0007669"/>
    <property type="project" value="InterPro"/>
</dbReference>
<evidence type="ECO:0000256" key="2">
    <source>
        <dbReference type="ARBA" id="ARBA00023315"/>
    </source>
</evidence>
<proteinExistence type="predicted"/>
<keyword evidence="2" id="KW-0012">Acyltransferase</keyword>
<dbReference type="RefSeq" id="WP_210855367.1">
    <property type="nucleotide sequence ID" value="NZ_JAGQDD010000013.1"/>
</dbReference>
<evidence type="ECO:0000259" key="4">
    <source>
        <dbReference type="PROSITE" id="PS51186"/>
    </source>
</evidence>
<feature type="region of interest" description="Disordered" evidence="3">
    <location>
        <begin position="141"/>
        <end position="165"/>
    </location>
</feature>
<protein>
    <submittedName>
        <fullName evidence="5">GNAT family N-acetyltransferase</fullName>
    </submittedName>
</protein>
<evidence type="ECO:0000256" key="3">
    <source>
        <dbReference type="SAM" id="MobiDB-lite"/>
    </source>
</evidence>
<organism evidence="5 6">
    <name type="scientific">Ideonella alba</name>
    <dbReference type="NCBI Taxonomy" id="2824118"/>
    <lineage>
        <taxon>Bacteria</taxon>
        <taxon>Pseudomonadati</taxon>
        <taxon>Pseudomonadota</taxon>
        <taxon>Betaproteobacteria</taxon>
        <taxon>Burkholderiales</taxon>
        <taxon>Sphaerotilaceae</taxon>
        <taxon>Ideonella</taxon>
    </lineage>
</organism>
<dbReference type="Pfam" id="PF13673">
    <property type="entry name" value="Acetyltransf_10"/>
    <property type="match status" value="1"/>
</dbReference>
<evidence type="ECO:0000256" key="1">
    <source>
        <dbReference type="ARBA" id="ARBA00022679"/>
    </source>
</evidence>
<reference evidence="5 6" key="1">
    <citation type="submission" date="2021-04" db="EMBL/GenBank/DDBJ databases">
        <title>The genome sequence of Ideonella sp. 3Y2.</title>
        <authorList>
            <person name="Liu Y."/>
        </authorList>
    </citation>
    <scope>NUCLEOTIDE SEQUENCE [LARGE SCALE GENOMIC DNA]</scope>
    <source>
        <strain evidence="5 6">3Y2</strain>
    </source>
</reference>
<keyword evidence="1" id="KW-0808">Transferase</keyword>
<dbReference type="InterPro" id="IPR050680">
    <property type="entry name" value="YpeA/RimI_acetyltransf"/>
</dbReference>
<dbReference type="SUPFAM" id="SSF55729">
    <property type="entry name" value="Acyl-CoA N-acyltransferases (Nat)"/>
    <property type="match status" value="1"/>
</dbReference>
<dbReference type="PANTHER" id="PTHR43420">
    <property type="entry name" value="ACETYLTRANSFERASE"/>
    <property type="match status" value="1"/>
</dbReference>
<evidence type="ECO:0000313" key="6">
    <source>
        <dbReference type="Proteomes" id="UP000676246"/>
    </source>
</evidence>
<dbReference type="Gene3D" id="3.40.630.30">
    <property type="match status" value="1"/>
</dbReference>
<feature type="domain" description="N-acetyltransferase" evidence="4">
    <location>
        <begin position="4"/>
        <end position="158"/>
    </location>
</feature>
<evidence type="ECO:0000313" key="5">
    <source>
        <dbReference type="EMBL" id="MBQ0932088.1"/>
    </source>
</evidence>
<keyword evidence="6" id="KW-1185">Reference proteome</keyword>
<comment type="caution">
    <text evidence="5">The sequence shown here is derived from an EMBL/GenBank/DDBJ whole genome shotgun (WGS) entry which is preliminary data.</text>
</comment>
<dbReference type="Proteomes" id="UP000676246">
    <property type="component" value="Unassembled WGS sequence"/>
</dbReference>
<accession>A0A941BHX2</accession>
<dbReference type="AlphaFoldDB" id="A0A941BHX2"/>
<dbReference type="PROSITE" id="PS51186">
    <property type="entry name" value="GNAT"/>
    <property type="match status" value="1"/>
</dbReference>